<evidence type="ECO:0000256" key="2">
    <source>
        <dbReference type="ARBA" id="ARBA00022694"/>
    </source>
</evidence>
<dbReference type="InterPro" id="IPR036511">
    <property type="entry name" value="TGT-like_sf"/>
</dbReference>
<sequence>MALCQFQLCKIPEVGLRLGVLTLSATQLERRGLVPHLTPDNEERLTPGILAVFAEHLMRQMLNNRINWTLLDIRDPALPHVAAPHANKFYRTETMGGIRQLSPAKYMGMVNQCQPEIFVAMAEDLNGPDETEARIKKSVVHSLAWLDECLRLRQPASTSAAFANLNGSRLTDLRIQSATESARRPVDGFVLNDLYHAPSAEMQLDWITASLAPLPAAKPRLAYRIEDPHQILRAVARGVDLFDASYPLAQADRGHALDFTFGSEATPSSATGQATSLHHDMNDPIYKSDLTPLDAACPCLACTRYTRAYLYHLHMTKEMLARVLVTLHNLTVFDRFFAAIRASLHRGDFTKEAAEFERRYTLP</sequence>
<evidence type="ECO:0000256" key="3">
    <source>
        <dbReference type="ARBA" id="ARBA00022723"/>
    </source>
</evidence>
<organism evidence="7 8">
    <name type="scientific">Tieghemiomyces parasiticus</name>
    <dbReference type="NCBI Taxonomy" id="78921"/>
    <lineage>
        <taxon>Eukaryota</taxon>
        <taxon>Fungi</taxon>
        <taxon>Fungi incertae sedis</taxon>
        <taxon>Zoopagomycota</taxon>
        <taxon>Kickxellomycotina</taxon>
        <taxon>Dimargaritomycetes</taxon>
        <taxon>Dimargaritales</taxon>
        <taxon>Dimargaritaceae</taxon>
        <taxon>Tieghemiomyces</taxon>
    </lineage>
</organism>
<comment type="subcellular location">
    <subcellularLocation>
        <location evidence="5">Cytoplasm</location>
    </subcellularLocation>
</comment>
<evidence type="ECO:0000256" key="1">
    <source>
        <dbReference type="ARBA" id="ARBA00022490"/>
    </source>
</evidence>
<feature type="binding site" evidence="5">
    <location>
        <position position="297"/>
    </location>
    <ligand>
        <name>Zn(2+)</name>
        <dbReference type="ChEBI" id="CHEBI:29105"/>
    </ligand>
</feature>
<keyword evidence="2 5" id="KW-0819">tRNA processing</keyword>
<keyword evidence="3 5" id="KW-0479">Metal-binding</keyword>
<dbReference type="GO" id="GO:0006400">
    <property type="term" value="P:tRNA modification"/>
    <property type="evidence" value="ECO:0007669"/>
    <property type="project" value="InterPro"/>
</dbReference>
<dbReference type="InterPro" id="IPR002616">
    <property type="entry name" value="tRNA_ribo_trans-like"/>
</dbReference>
<name>A0A9W8AMU0_9FUNG</name>
<dbReference type="GO" id="GO:0008479">
    <property type="term" value="F:tRNA-guanosine(34) queuine transglycosylase activity"/>
    <property type="evidence" value="ECO:0007669"/>
    <property type="project" value="UniProtKB-UniRule"/>
</dbReference>
<dbReference type="PANTHER" id="PTHR46064:SF1">
    <property type="entry name" value="QUEUINE TRNA-RIBOSYLTRANSFERASE ACCESSORY SUBUNIT 2"/>
    <property type="match status" value="1"/>
</dbReference>
<accession>A0A9W8AMU0</accession>
<comment type="caution">
    <text evidence="7">The sequence shown here is derived from an EMBL/GenBank/DDBJ whole genome shotgun (WGS) entry which is preliminary data.</text>
</comment>
<dbReference type="Proteomes" id="UP001150569">
    <property type="component" value="Unassembled WGS sequence"/>
</dbReference>
<proteinExistence type="inferred from homology"/>
<keyword evidence="1 5" id="KW-0963">Cytoplasm</keyword>
<dbReference type="Gene3D" id="3.20.20.105">
    <property type="entry name" value="Queuine tRNA-ribosyltransferase-like"/>
    <property type="match status" value="1"/>
</dbReference>
<reference evidence="7" key="1">
    <citation type="submission" date="2022-07" db="EMBL/GenBank/DDBJ databases">
        <title>Phylogenomic reconstructions and comparative analyses of Kickxellomycotina fungi.</title>
        <authorList>
            <person name="Reynolds N.K."/>
            <person name="Stajich J.E."/>
            <person name="Barry K."/>
            <person name="Grigoriev I.V."/>
            <person name="Crous P."/>
            <person name="Smith M.E."/>
        </authorList>
    </citation>
    <scope>NUCLEOTIDE SEQUENCE</scope>
    <source>
        <strain evidence="7">RSA 861</strain>
    </source>
</reference>
<gene>
    <name evidence="7" type="ORF">IWQ60_000386</name>
</gene>
<comment type="cofactor">
    <cofactor evidence="5">
        <name>Zn(2+)</name>
        <dbReference type="ChEBI" id="CHEBI:29105"/>
    </cofactor>
    <text evidence="5">Binds 1 zinc ion per subunit.</text>
</comment>
<dbReference type="AlphaFoldDB" id="A0A9W8AMU0"/>
<protein>
    <recommendedName>
        <fullName evidence="5">Queuine tRNA-ribosyltransferase accessory subunit 2</fullName>
    </recommendedName>
    <alternativeName>
        <fullName evidence="5">Queuine tRNA-ribosyltransferase domain-containing protein 1</fullName>
    </alternativeName>
</protein>
<dbReference type="InterPro" id="IPR028592">
    <property type="entry name" value="QTRTD1"/>
</dbReference>
<dbReference type="Pfam" id="PF01702">
    <property type="entry name" value="TGT"/>
    <property type="match status" value="1"/>
</dbReference>
<comment type="subunit">
    <text evidence="5">Heterodimer of a catalytic subunit and an accessory subunit.</text>
</comment>
<feature type="domain" description="tRNA-guanine(15) transglycosylase-like" evidence="6">
    <location>
        <begin position="92"/>
        <end position="360"/>
    </location>
</feature>
<keyword evidence="8" id="KW-1185">Reference proteome</keyword>
<dbReference type="SUPFAM" id="SSF51713">
    <property type="entry name" value="tRNA-guanine transglycosylase"/>
    <property type="match status" value="1"/>
</dbReference>
<feature type="binding site" evidence="5">
    <location>
        <position position="302"/>
    </location>
    <ligand>
        <name>Zn(2+)</name>
        <dbReference type="ChEBI" id="CHEBI:29105"/>
    </ligand>
</feature>
<dbReference type="HAMAP" id="MF_03043">
    <property type="entry name" value="QTRT2"/>
    <property type="match status" value="1"/>
</dbReference>
<dbReference type="OrthoDB" id="27601at2759"/>
<dbReference type="NCBIfam" id="TIGR00449">
    <property type="entry name" value="tgt_general"/>
    <property type="match status" value="1"/>
</dbReference>
<comment type="function">
    <text evidence="5">Non-catalytic subunit of the queuine tRNA-ribosyltransferase (TGT) that catalyzes the base-exchange of a guanine (G) residue with queuine (Q) at position 34 (anticodon wobble position) in tRNAs with GU(N) anticodons (tRNA-Asp, -Asn, -His and -Tyr), resulting in the hypermodified nucleoside queuosine (7-(((4,5-cis-dihydroxy-2-cyclopenten-1-yl)amino)methyl)-7-deazaguanosine).</text>
</comment>
<dbReference type="GO" id="GO:0005737">
    <property type="term" value="C:cytoplasm"/>
    <property type="evidence" value="ECO:0007669"/>
    <property type="project" value="UniProtKB-SubCell"/>
</dbReference>
<dbReference type="PANTHER" id="PTHR46064">
    <property type="entry name" value="QUEUINE TRNA-RIBOSYLTRANSFERASE ACCESSORY SUBUNIT 2"/>
    <property type="match status" value="1"/>
</dbReference>
<dbReference type="EMBL" id="JANBPT010000009">
    <property type="protein sequence ID" value="KAJ1930365.1"/>
    <property type="molecule type" value="Genomic_DNA"/>
</dbReference>
<feature type="binding site" evidence="5">
    <location>
        <position position="328"/>
    </location>
    <ligand>
        <name>Zn(2+)</name>
        <dbReference type="ChEBI" id="CHEBI:29105"/>
    </ligand>
</feature>
<evidence type="ECO:0000256" key="4">
    <source>
        <dbReference type="ARBA" id="ARBA00022833"/>
    </source>
</evidence>
<dbReference type="InterPro" id="IPR050852">
    <property type="entry name" value="Queuine_tRNA-ribosyltrfase"/>
</dbReference>
<feature type="binding site" evidence="5">
    <location>
        <position position="299"/>
    </location>
    <ligand>
        <name>Zn(2+)</name>
        <dbReference type="ChEBI" id="CHEBI:29105"/>
    </ligand>
</feature>
<evidence type="ECO:0000313" key="7">
    <source>
        <dbReference type="EMBL" id="KAJ1930365.1"/>
    </source>
</evidence>
<evidence type="ECO:0000259" key="6">
    <source>
        <dbReference type="Pfam" id="PF01702"/>
    </source>
</evidence>
<evidence type="ECO:0000256" key="5">
    <source>
        <dbReference type="HAMAP-Rule" id="MF_03043"/>
    </source>
</evidence>
<comment type="similarity">
    <text evidence="5">Belongs to the queuine tRNA-ribosyltransferase family. QTRT2 subfamily.</text>
</comment>
<keyword evidence="4 5" id="KW-0862">Zinc</keyword>
<evidence type="ECO:0000313" key="8">
    <source>
        <dbReference type="Proteomes" id="UP001150569"/>
    </source>
</evidence>
<dbReference type="GO" id="GO:0046872">
    <property type="term" value="F:metal ion binding"/>
    <property type="evidence" value="ECO:0007669"/>
    <property type="project" value="UniProtKB-KW"/>
</dbReference>